<dbReference type="Proteomes" id="UP000199263">
    <property type="component" value="Unassembled WGS sequence"/>
</dbReference>
<name>A0A1I1JIT7_9CLOT</name>
<evidence type="ECO:0000313" key="1">
    <source>
        <dbReference type="EMBL" id="SFC48081.1"/>
    </source>
</evidence>
<evidence type="ECO:0000313" key="2">
    <source>
        <dbReference type="Proteomes" id="UP000199263"/>
    </source>
</evidence>
<dbReference type="AlphaFoldDB" id="A0A1I1JIT7"/>
<organism evidence="1 2">
    <name type="scientific">Clostridium uliginosum</name>
    <dbReference type="NCBI Taxonomy" id="119641"/>
    <lineage>
        <taxon>Bacteria</taxon>
        <taxon>Bacillati</taxon>
        <taxon>Bacillota</taxon>
        <taxon>Clostridia</taxon>
        <taxon>Eubacteriales</taxon>
        <taxon>Clostridiaceae</taxon>
        <taxon>Clostridium</taxon>
    </lineage>
</organism>
<protein>
    <submittedName>
        <fullName evidence="1">Uncharacterized protein</fullName>
    </submittedName>
</protein>
<reference evidence="1 2" key="1">
    <citation type="submission" date="2016-10" db="EMBL/GenBank/DDBJ databases">
        <authorList>
            <person name="de Groot N.N."/>
        </authorList>
    </citation>
    <scope>NUCLEOTIDE SEQUENCE [LARGE SCALE GENOMIC DNA]</scope>
    <source>
        <strain evidence="1 2">DSM 12992</strain>
    </source>
</reference>
<dbReference type="EMBL" id="FOMG01000004">
    <property type="protein sequence ID" value="SFC48081.1"/>
    <property type="molecule type" value="Genomic_DNA"/>
</dbReference>
<sequence>MFEAKLIFLSIMQGLLPPRSNITGVIFLLNSNFIKLLKIK</sequence>
<accession>A0A1I1JIT7</accession>
<keyword evidence="2" id="KW-1185">Reference proteome</keyword>
<dbReference type="STRING" id="119641.SAMN05421842_10439"/>
<gene>
    <name evidence="1" type="ORF">SAMN05421842_10439</name>
</gene>
<proteinExistence type="predicted"/>